<feature type="compositionally biased region" description="Basic and acidic residues" evidence="1">
    <location>
        <begin position="7"/>
        <end position="20"/>
    </location>
</feature>
<feature type="region of interest" description="Disordered" evidence="1">
    <location>
        <begin position="1"/>
        <end position="32"/>
    </location>
</feature>
<comment type="caution">
    <text evidence="2">The sequence shown here is derived from an EMBL/GenBank/DDBJ whole genome shotgun (WGS) entry which is preliminary data.</text>
</comment>
<dbReference type="Proteomes" id="UP000245582">
    <property type="component" value="Unassembled WGS sequence"/>
</dbReference>
<sequence length="109" mass="12271">MPAGKRYCAEHGRAHERERGTATQRGYGSPHKRLRARWQAAIDNGAAPLCPRCHLPVTRGQAWDLGHNDRRDGYNGPEHASCNRKAGAANSNRMREHWNKQEPTPPPEN</sequence>
<reference evidence="2 3" key="1">
    <citation type="submission" date="2017-11" db="EMBL/GenBank/DDBJ databases">
        <title>Draft genome sequence of Bifidobacterium longum UMA026, isolated from Holstein dairy cow feces.</title>
        <authorList>
            <person name="Albert K."/>
            <person name="Sela D.A."/>
        </authorList>
    </citation>
    <scope>NUCLEOTIDE SEQUENCE [LARGE SCALE GENOMIC DNA]</scope>
    <source>
        <strain evidence="2 3">UMA026</strain>
    </source>
</reference>
<evidence type="ECO:0000256" key="1">
    <source>
        <dbReference type="SAM" id="MobiDB-lite"/>
    </source>
</evidence>
<dbReference type="EMBL" id="PHUM01000003">
    <property type="protein sequence ID" value="PWH09413.1"/>
    <property type="molecule type" value="Genomic_DNA"/>
</dbReference>
<protein>
    <submittedName>
        <fullName evidence="2">Uncharacterized protein</fullName>
    </submittedName>
</protein>
<evidence type="ECO:0000313" key="3">
    <source>
        <dbReference type="Proteomes" id="UP000245582"/>
    </source>
</evidence>
<feature type="region of interest" description="Disordered" evidence="1">
    <location>
        <begin position="60"/>
        <end position="109"/>
    </location>
</feature>
<proteinExistence type="predicted"/>
<gene>
    <name evidence="2" type="ORF">CWE05_03165</name>
</gene>
<organism evidence="2 3">
    <name type="scientific">Bifidobacterium longum</name>
    <dbReference type="NCBI Taxonomy" id="216816"/>
    <lineage>
        <taxon>Bacteria</taxon>
        <taxon>Bacillati</taxon>
        <taxon>Actinomycetota</taxon>
        <taxon>Actinomycetes</taxon>
        <taxon>Bifidobacteriales</taxon>
        <taxon>Bifidobacteriaceae</taxon>
        <taxon>Bifidobacterium</taxon>
    </lineage>
</organism>
<dbReference type="AlphaFoldDB" id="A0A2U2RU48"/>
<accession>A0A2U2RU48</accession>
<evidence type="ECO:0000313" key="2">
    <source>
        <dbReference type="EMBL" id="PWH09413.1"/>
    </source>
</evidence>
<name>A0A2U2RU48_BIFLN</name>